<evidence type="ECO:0000313" key="10">
    <source>
        <dbReference type="EMBL" id="PKH37983.1"/>
    </source>
</evidence>
<feature type="transmembrane region" description="Helical" evidence="7">
    <location>
        <begin position="223"/>
        <end position="243"/>
    </location>
</feature>
<dbReference type="InterPro" id="IPR051393">
    <property type="entry name" value="ABC_transporter_permease"/>
</dbReference>
<feature type="domain" description="ABC transmembrane type-1" evidence="9">
    <location>
        <begin position="125"/>
        <end position="342"/>
    </location>
</feature>
<evidence type="ECO:0000313" key="11">
    <source>
        <dbReference type="Proteomes" id="UP000233565"/>
    </source>
</evidence>
<evidence type="ECO:0000256" key="7">
    <source>
        <dbReference type="RuleBase" id="RU363032"/>
    </source>
</evidence>
<accession>A0ABX4QTJ5</accession>
<evidence type="ECO:0000256" key="4">
    <source>
        <dbReference type="ARBA" id="ARBA00022692"/>
    </source>
</evidence>
<evidence type="ECO:0000256" key="8">
    <source>
        <dbReference type="SAM" id="MobiDB-lite"/>
    </source>
</evidence>
<protein>
    <submittedName>
        <fullName evidence="10">Sugar ABC transporter permease</fullName>
    </submittedName>
</protein>
<evidence type="ECO:0000256" key="3">
    <source>
        <dbReference type="ARBA" id="ARBA00022475"/>
    </source>
</evidence>
<dbReference type="CDD" id="cd06261">
    <property type="entry name" value="TM_PBP2"/>
    <property type="match status" value="1"/>
</dbReference>
<evidence type="ECO:0000256" key="5">
    <source>
        <dbReference type="ARBA" id="ARBA00022989"/>
    </source>
</evidence>
<evidence type="ECO:0000259" key="9">
    <source>
        <dbReference type="PROSITE" id="PS50928"/>
    </source>
</evidence>
<dbReference type="PROSITE" id="PS50928">
    <property type="entry name" value="ABC_TM1"/>
    <property type="match status" value="1"/>
</dbReference>
<dbReference type="Proteomes" id="UP000233565">
    <property type="component" value="Unassembled WGS sequence"/>
</dbReference>
<keyword evidence="3" id="KW-1003">Cell membrane</keyword>
<proteinExistence type="inferred from homology"/>
<comment type="subcellular location">
    <subcellularLocation>
        <location evidence="1 7">Cell membrane</location>
        <topology evidence="1 7">Multi-pass membrane protein</topology>
    </subcellularLocation>
</comment>
<feature type="region of interest" description="Disordered" evidence="8">
    <location>
        <begin position="1"/>
        <end position="50"/>
    </location>
</feature>
<feature type="transmembrane region" description="Helical" evidence="7">
    <location>
        <begin position="65"/>
        <end position="88"/>
    </location>
</feature>
<dbReference type="Pfam" id="PF00528">
    <property type="entry name" value="BPD_transp_1"/>
    <property type="match status" value="1"/>
</dbReference>
<dbReference type="InterPro" id="IPR035906">
    <property type="entry name" value="MetI-like_sf"/>
</dbReference>
<name>A0ABX4QTJ5_9ACTN</name>
<dbReference type="PANTHER" id="PTHR30193:SF37">
    <property type="entry name" value="INNER MEMBRANE ABC TRANSPORTER PERMEASE PROTEIN YCJO"/>
    <property type="match status" value="1"/>
</dbReference>
<comment type="caution">
    <text evidence="10">The sequence shown here is derived from an EMBL/GenBank/DDBJ whole genome shotgun (WGS) entry which is preliminary data.</text>
</comment>
<dbReference type="EMBL" id="PJBV01000035">
    <property type="protein sequence ID" value="PKH37983.1"/>
    <property type="molecule type" value="Genomic_DNA"/>
</dbReference>
<keyword evidence="5 7" id="KW-1133">Transmembrane helix</keyword>
<dbReference type="PANTHER" id="PTHR30193">
    <property type="entry name" value="ABC TRANSPORTER PERMEASE PROTEIN"/>
    <property type="match status" value="1"/>
</dbReference>
<reference evidence="10 11" key="1">
    <citation type="submission" date="2017-12" db="EMBL/GenBank/DDBJ databases">
        <title>Pharmacopeia of the Arctic Ocean.</title>
        <authorList>
            <person name="Collins E."/>
            <person name="Ducluzeau A.-L."/>
        </authorList>
    </citation>
    <scope>NUCLEOTIDE SEQUENCE [LARGE SCALE GENOMIC DNA]</scope>
    <source>
        <strain evidence="10 11">DSM 23325</strain>
    </source>
</reference>
<feature type="transmembrane region" description="Helical" evidence="7">
    <location>
        <begin position="129"/>
        <end position="150"/>
    </location>
</feature>
<dbReference type="SUPFAM" id="SSF161098">
    <property type="entry name" value="MetI-like"/>
    <property type="match status" value="1"/>
</dbReference>
<evidence type="ECO:0000256" key="6">
    <source>
        <dbReference type="ARBA" id="ARBA00023136"/>
    </source>
</evidence>
<feature type="transmembrane region" description="Helical" evidence="7">
    <location>
        <begin position="162"/>
        <end position="183"/>
    </location>
</feature>
<keyword evidence="2 7" id="KW-0813">Transport</keyword>
<evidence type="ECO:0000256" key="1">
    <source>
        <dbReference type="ARBA" id="ARBA00004651"/>
    </source>
</evidence>
<dbReference type="Gene3D" id="1.10.3720.10">
    <property type="entry name" value="MetI-like"/>
    <property type="match status" value="1"/>
</dbReference>
<dbReference type="InterPro" id="IPR000515">
    <property type="entry name" value="MetI-like"/>
</dbReference>
<feature type="transmembrane region" description="Helical" evidence="7">
    <location>
        <begin position="264"/>
        <end position="285"/>
    </location>
</feature>
<gene>
    <name evidence="10" type="ORF">CXG46_21665</name>
</gene>
<keyword evidence="4 7" id="KW-0812">Transmembrane</keyword>
<keyword evidence="6 7" id="KW-0472">Membrane</keyword>
<feature type="transmembrane region" description="Helical" evidence="7">
    <location>
        <begin position="326"/>
        <end position="346"/>
    </location>
</feature>
<keyword evidence="11" id="KW-1185">Reference proteome</keyword>
<comment type="similarity">
    <text evidence="7">Belongs to the binding-protein-dependent transport system permease family.</text>
</comment>
<organism evidence="10 11">
    <name type="scientific">Nocardioides alpinus</name>
    <dbReference type="NCBI Taxonomy" id="748909"/>
    <lineage>
        <taxon>Bacteria</taxon>
        <taxon>Bacillati</taxon>
        <taxon>Actinomycetota</taxon>
        <taxon>Actinomycetes</taxon>
        <taxon>Propionibacteriales</taxon>
        <taxon>Nocardioidaceae</taxon>
        <taxon>Nocardioides</taxon>
    </lineage>
</organism>
<sequence length="356" mass="39661">MGAVPVRRGRAGLRTLSQKTLDPTGARGGEPHGSPPRAGRSDRGQDLPPPELTWRQRRAVWDTRWAPYLYISPFFIVFAIVGLFPLAYTAYVSLHEWSLLGGKGEFIGLQNYRDVWDNPYFTKQVVNTVSIFVLSSGPQIVISVVLAALLDNQLRGRTFWRMSILLPFVVSPVAVAIIFGSVFGDRYGLLNELLGTVGIGPIAWHTDRFASHVAIATMVNWRWTGFNALIFLAAMQAVPRDLYESAELDGAGRIRQFLSITLPMIRPTMIFVIITSTIGGLQIFAEPRLFDETTTRNGGSDRQFGTITMLIYNFGWQLRDLGRASATAWMLFLLILVMALVNLILMRRIGSLGGDR</sequence>
<evidence type="ECO:0000256" key="2">
    <source>
        <dbReference type="ARBA" id="ARBA00022448"/>
    </source>
</evidence>